<comment type="caution">
    <text evidence="2">The sequence shown here is derived from an EMBL/GenBank/DDBJ whole genome shotgun (WGS) entry which is preliminary data.</text>
</comment>
<dbReference type="Proteomes" id="UP001212997">
    <property type="component" value="Unassembled WGS sequence"/>
</dbReference>
<reference evidence="2" key="1">
    <citation type="submission" date="2022-07" db="EMBL/GenBank/DDBJ databases">
        <title>Genome Sequence of Physisporinus lineatus.</title>
        <authorList>
            <person name="Buettner E."/>
        </authorList>
    </citation>
    <scope>NUCLEOTIDE SEQUENCE</scope>
    <source>
        <strain evidence="2">VT162</strain>
    </source>
</reference>
<feature type="domain" description="Peptidase metallopeptidase" evidence="1">
    <location>
        <begin position="85"/>
        <end position="232"/>
    </location>
</feature>
<evidence type="ECO:0000259" key="1">
    <source>
        <dbReference type="SMART" id="SM00235"/>
    </source>
</evidence>
<gene>
    <name evidence="2" type="ORF">NLI96_g7118</name>
</gene>
<dbReference type="InterPro" id="IPR001506">
    <property type="entry name" value="Peptidase_M12A"/>
</dbReference>
<keyword evidence="3" id="KW-1185">Reference proteome</keyword>
<dbReference type="EMBL" id="JANAWD010000282">
    <property type="protein sequence ID" value="KAJ3482239.1"/>
    <property type="molecule type" value="Genomic_DNA"/>
</dbReference>
<evidence type="ECO:0000313" key="2">
    <source>
        <dbReference type="EMBL" id="KAJ3482239.1"/>
    </source>
</evidence>
<accession>A0AAD5UZZ8</accession>
<dbReference type="SMART" id="SM00235">
    <property type="entry name" value="ZnMc"/>
    <property type="match status" value="1"/>
</dbReference>
<protein>
    <recommendedName>
        <fullName evidence="1">Peptidase metallopeptidase domain-containing protein</fullName>
    </recommendedName>
</protein>
<dbReference type="Pfam" id="PF01400">
    <property type="entry name" value="Astacin"/>
    <property type="match status" value="1"/>
</dbReference>
<sequence>MTSTSDYHSHRLPRLHQRTSAVADGEDNEQNTLNTPHPAAAYLSLVQNSRGDAWATGFDMLRGNLNDIPDESLLSGVRRGVSVKEEYLWMLNKTITYSHISGSRRQHLKVDEVIQAWTPYLNLSFQKVPCGGNIRISFNDNVGSESYLGAIALRRPLHLPTMNLQGIHPTSEGIQDTERATILHEFGHALGFQHEHQSPSRGEHLTWNEEGIYAYFENKGWTRDEIERNVIRPLEPASIFQFSRFDPKSIMMYPIFPSYSQEGLEYPPNVELSDLDKAFAMLHYPRLTPHPSTPEWTLSHALDILGIERPFRDQILQSNDPSEIRHLFTLWKPLQKTPTPGQPKNDIIDCTIGRPCDRMPKAAAPQLSWNVAPVPFVP</sequence>
<proteinExistence type="predicted"/>
<dbReference type="GO" id="GO:0004222">
    <property type="term" value="F:metalloendopeptidase activity"/>
    <property type="evidence" value="ECO:0007669"/>
    <property type="project" value="InterPro"/>
</dbReference>
<dbReference type="AlphaFoldDB" id="A0AAD5UZZ8"/>
<dbReference type="InterPro" id="IPR006026">
    <property type="entry name" value="Peptidase_Metallo"/>
</dbReference>
<dbReference type="InterPro" id="IPR024079">
    <property type="entry name" value="MetalloPept_cat_dom_sf"/>
</dbReference>
<dbReference type="GO" id="GO:0006508">
    <property type="term" value="P:proteolysis"/>
    <property type="evidence" value="ECO:0007669"/>
    <property type="project" value="InterPro"/>
</dbReference>
<dbReference type="Gene3D" id="3.40.390.10">
    <property type="entry name" value="Collagenase (Catalytic Domain)"/>
    <property type="match status" value="1"/>
</dbReference>
<dbReference type="GO" id="GO:0008270">
    <property type="term" value="F:zinc ion binding"/>
    <property type="evidence" value="ECO:0007669"/>
    <property type="project" value="InterPro"/>
</dbReference>
<organism evidence="2 3">
    <name type="scientific">Meripilus lineatus</name>
    <dbReference type="NCBI Taxonomy" id="2056292"/>
    <lineage>
        <taxon>Eukaryota</taxon>
        <taxon>Fungi</taxon>
        <taxon>Dikarya</taxon>
        <taxon>Basidiomycota</taxon>
        <taxon>Agaricomycotina</taxon>
        <taxon>Agaricomycetes</taxon>
        <taxon>Polyporales</taxon>
        <taxon>Meripilaceae</taxon>
        <taxon>Meripilus</taxon>
    </lineage>
</organism>
<evidence type="ECO:0000313" key="3">
    <source>
        <dbReference type="Proteomes" id="UP001212997"/>
    </source>
</evidence>
<name>A0AAD5UZZ8_9APHY</name>
<dbReference type="SUPFAM" id="SSF55486">
    <property type="entry name" value="Metalloproteases ('zincins'), catalytic domain"/>
    <property type="match status" value="1"/>
</dbReference>